<dbReference type="GO" id="GO:0008260">
    <property type="term" value="F:succinyl-CoA:3-oxo-acid CoA-transferase activity"/>
    <property type="evidence" value="ECO:0007669"/>
    <property type="project" value="UniProtKB-EC"/>
</dbReference>
<dbReference type="AlphaFoldDB" id="A0A0X2NK65"/>
<dbReference type="Gene3D" id="3.40.1080.10">
    <property type="entry name" value="Glutaconate Coenzyme A-transferase"/>
    <property type="match status" value="1"/>
</dbReference>
<sequence>MTKLISAQAAVNLIPDGATLAVGGFGVCGIPQVLLAELAQRSVGHFEAVSNNAGLDGRGLGLLLETRQLSRIVASYVGENKEFARQYLEGELEVELTPQGTLAERLRAGGSGIGAFFTATGVGTPVSDGGMVWKYGRERSEDPVDGAVLSPAKETRDIAGRTQVLEHAITADVALIRAEVADTAGNLRFHETARNFNPLAGMSGRVCIVEAEKVVDKGELAPDDIHLPGIYVHHVVELTPEQAADKMIEKETTR</sequence>
<dbReference type="Proteomes" id="UP000182498">
    <property type="component" value="Unassembled WGS sequence"/>
</dbReference>
<dbReference type="InterPro" id="IPR004165">
    <property type="entry name" value="CoA_trans_fam_I"/>
</dbReference>
<dbReference type="PANTHER" id="PTHR13707">
    <property type="entry name" value="KETOACID-COENZYME A TRANSFERASE"/>
    <property type="match status" value="1"/>
</dbReference>
<gene>
    <name evidence="3" type="ORF">CVAR292_01198</name>
</gene>
<dbReference type="PROSITE" id="PS01273">
    <property type="entry name" value="COA_TRANSF_1"/>
    <property type="match status" value="1"/>
</dbReference>
<dbReference type="InterPro" id="IPR037171">
    <property type="entry name" value="NagB/RpiA_transferase-like"/>
</dbReference>
<dbReference type="OrthoDB" id="9778604at2"/>
<comment type="similarity">
    <text evidence="1">Belongs to the 3-oxoacid CoA-transferase subunit A family.</text>
</comment>
<evidence type="ECO:0000256" key="2">
    <source>
        <dbReference type="ARBA" id="ARBA00022679"/>
    </source>
</evidence>
<dbReference type="EC" id="2.8.3.5" evidence="3"/>
<dbReference type="PANTHER" id="PTHR13707:SF60">
    <property type="entry name" value="ACETATE COA-TRANSFERASE SUBUNIT ALPHA"/>
    <property type="match status" value="1"/>
</dbReference>
<dbReference type="SUPFAM" id="SSF100950">
    <property type="entry name" value="NagB/RpiA/CoA transferase-like"/>
    <property type="match status" value="1"/>
</dbReference>
<dbReference type="SMART" id="SM00882">
    <property type="entry name" value="CoA_trans"/>
    <property type="match status" value="1"/>
</dbReference>
<name>A0A0X2NK65_9CORY</name>
<reference evidence="4" key="1">
    <citation type="submission" date="2015-11" db="EMBL/GenBank/DDBJ databases">
        <authorList>
            <person name="Dugat-Bony E."/>
        </authorList>
    </citation>
    <scope>NUCLEOTIDE SEQUENCE [LARGE SCALE GENOMIC DNA]</scope>
    <source>
        <strain evidence="4">Mu292</strain>
    </source>
</reference>
<dbReference type="RefSeq" id="WP_073883895.1">
    <property type="nucleotide sequence ID" value="NZ_FAUH01000007.1"/>
</dbReference>
<dbReference type="Pfam" id="PF01144">
    <property type="entry name" value="CoA_trans"/>
    <property type="match status" value="1"/>
</dbReference>
<accession>A0A0X2NK65</accession>
<evidence type="ECO:0000256" key="1">
    <source>
        <dbReference type="ARBA" id="ARBA00005612"/>
    </source>
</evidence>
<dbReference type="EMBL" id="FAUH01000007">
    <property type="protein sequence ID" value="CUU65863.1"/>
    <property type="molecule type" value="Genomic_DNA"/>
</dbReference>
<evidence type="ECO:0000313" key="3">
    <source>
        <dbReference type="EMBL" id="CUU65863.1"/>
    </source>
</evidence>
<organism evidence="3 4">
    <name type="scientific">Corynebacterium variabile</name>
    <dbReference type="NCBI Taxonomy" id="1727"/>
    <lineage>
        <taxon>Bacteria</taxon>
        <taxon>Bacillati</taxon>
        <taxon>Actinomycetota</taxon>
        <taxon>Actinomycetes</taxon>
        <taxon>Mycobacteriales</taxon>
        <taxon>Corynebacteriaceae</taxon>
        <taxon>Corynebacterium</taxon>
    </lineage>
</organism>
<evidence type="ECO:0000313" key="4">
    <source>
        <dbReference type="Proteomes" id="UP000182498"/>
    </source>
</evidence>
<proteinExistence type="inferred from homology"/>
<keyword evidence="2 3" id="KW-0808">Transferase</keyword>
<protein>
    <submittedName>
        <fullName evidence="3">Acyl CoA:acetate/3-ketoacid CoA transferase, alpha subunit</fullName>
        <ecNumber evidence="3">2.8.3.5</ecNumber>
    </submittedName>
</protein>
<keyword evidence="4" id="KW-1185">Reference proteome</keyword>
<dbReference type="InterPro" id="IPR004163">
    <property type="entry name" value="CoA_transf_BS"/>
</dbReference>